<reference evidence="4" key="1">
    <citation type="submission" date="2013-09" db="EMBL/GenBank/DDBJ databases">
        <title>The Genome Sequence of Anopheles maculatus species B.</title>
        <authorList>
            <consortium name="The Broad Institute Genomics Platform"/>
            <person name="Neafsey D.E."/>
            <person name="Besansky N."/>
            <person name="Howell P."/>
            <person name="Walton C."/>
            <person name="Young S.K."/>
            <person name="Zeng Q."/>
            <person name="Gargeya S."/>
            <person name="Fitzgerald M."/>
            <person name="Haas B."/>
            <person name="Abouelleil A."/>
            <person name="Allen A.W."/>
            <person name="Alvarado L."/>
            <person name="Arachchi H.M."/>
            <person name="Berlin A.M."/>
            <person name="Chapman S.B."/>
            <person name="Gainer-Dewar J."/>
            <person name="Goldberg J."/>
            <person name="Griggs A."/>
            <person name="Gujja S."/>
            <person name="Hansen M."/>
            <person name="Howarth C."/>
            <person name="Imamovic A."/>
            <person name="Ireland A."/>
            <person name="Larimer J."/>
            <person name="McCowan C."/>
            <person name="Murphy C."/>
            <person name="Pearson M."/>
            <person name="Poon T.W."/>
            <person name="Priest M."/>
            <person name="Roberts A."/>
            <person name="Saif S."/>
            <person name="Shea T."/>
            <person name="Sisk P."/>
            <person name="Sykes S."/>
            <person name="Wortman J."/>
            <person name="Nusbaum C."/>
            <person name="Birren B."/>
        </authorList>
    </citation>
    <scope>NUCLEOTIDE SEQUENCE [LARGE SCALE GENOMIC DNA]</scope>
    <source>
        <strain evidence="4">maculatus3</strain>
    </source>
</reference>
<proteinExistence type="predicted"/>
<dbReference type="InterPro" id="IPR036508">
    <property type="entry name" value="Chitin-bd_dom_sf"/>
</dbReference>
<feature type="domain" description="Chitin-binding type-2" evidence="2">
    <location>
        <begin position="33"/>
        <end position="91"/>
    </location>
</feature>
<sequence>MFFTSVLFFLLINKVRADGLIPYKVSEYHLGLDEICAGIQIVILPHPDPTLCHMFVVCMFDQPTVYECVEGYVFESDLLSCIPGHREQCLGTAGPNWKQICANVSYAVYTDPN</sequence>
<dbReference type="GO" id="GO:0008061">
    <property type="term" value="F:chitin binding"/>
    <property type="evidence" value="ECO:0007669"/>
    <property type="project" value="InterPro"/>
</dbReference>
<keyword evidence="4" id="KW-1185">Reference proteome</keyword>
<evidence type="ECO:0000313" key="3">
    <source>
        <dbReference type="EnsemblMetazoa" id="AMAM008355-PA"/>
    </source>
</evidence>
<dbReference type="Proteomes" id="UP000075901">
    <property type="component" value="Unassembled WGS sequence"/>
</dbReference>
<dbReference type="PROSITE" id="PS50940">
    <property type="entry name" value="CHIT_BIND_II"/>
    <property type="match status" value="1"/>
</dbReference>
<dbReference type="Gene3D" id="2.170.140.10">
    <property type="entry name" value="Chitin binding domain"/>
    <property type="match status" value="1"/>
</dbReference>
<feature type="signal peptide" evidence="1">
    <location>
        <begin position="1"/>
        <end position="17"/>
    </location>
</feature>
<reference evidence="3" key="2">
    <citation type="submission" date="2020-05" db="UniProtKB">
        <authorList>
            <consortium name="EnsemblMetazoa"/>
        </authorList>
    </citation>
    <scope>IDENTIFICATION</scope>
    <source>
        <strain evidence="3">maculatus3</strain>
    </source>
</reference>
<organism evidence="3 4">
    <name type="scientific">Anopheles maculatus</name>
    <dbReference type="NCBI Taxonomy" id="74869"/>
    <lineage>
        <taxon>Eukaryota</taxon>
        <taxon>Metazoa</taxon>
        <taxon>Ecdysozoa</taxon>
        <taxon>Arthropoda</taxon>
        <taxon>Hexapoda</taxon>
        <taxon>Insecta</taxon>
        <taxon>Pterygota</taxon>
        <taxon>Neoptera</taxon>
        <taxon>Endopterygota</taxon>
        <taxon>Diptera</taxon>
        <taxon>Nematocera</taxon>
        <taxon>Culicoidea</taxon>
        <taxon>Culicidae</taxon>
        <taxon>Anophelinae</taxon>
        <taxon>Anopheles</taxon>
        <taxon>Anopheles maculatus group</taxon>
    </lineage>
</organism>
<dbReference type="VEuPathDB" id="VectorBase:AMAM008355"/>
<dbReference type="GO" id="GO:0005576">
    <property type="term" value="C:extracellular region"/>
    <property type="evidence" value="ECO:0007669"/>
    <property type="project" value="InterPro"/>
</dbReference>
<feature type="chain" id="PRO_5008135889" description="Chitin-binding type-2 domain-containing protein" evidence="1">
    <location>
        <begin position="18"/>
        <end position="113"/>
    </location>
</feature>
<name>A0A182SK41_9DIPT</name>
<dbReference type="Pfam" id="PF01607">
    <property type="entry name" value="CBM_14"/>
    <property type="match status" value="1"/>
</dbReference>
<keyword evidence="1" id="KW-0732">Signal</keyword>
<evidence type="ECO:0000256" key="1">
    <source>
        <dbReference type="SAM" id="SignalP"/>
    </source>
</evidence>
<dbReference type="SMART" id="SM00494">
    <property type="entry name" value="ChtBD2"/>
    <property type="match status" value="1"/>
</dbReference>
<evidence type="ECO:0000259" key="2">
    <source>
        <dbReference type="PROSITE" id="PS50940"/>
    </source>
</evidence>
<dbReference type="AlphaFoldDB" id="A0A182SK41"/>
<dbReference type="SUPFAM" id="SSF57625">
    <property type="entry name" value="Invertebrate chitin-binding proteins"/>
    <property type="match status" value="1"/>
</dbReference>
<evidence type="ECO:0000313" key="4">
    <source>
        <dbReference type="Proteomes" id="UP000075901"/>
    </source>
</evidence>
<protein>
    <recommendedName>
        <fullName evidence="2">Chitin-binding type-2 domain-containing protein</fullName>
    </recommendedName>
</protein>
<accession>A0A182SK41</accession>
<dbReference type="EnsemblMetazoa" id="AMAM008355-RA">
    <property type="protein sequence ID" value="AMAM008355-PA"/>
    <property type="gene ID" value="AMAM008355"/>
</dbReference>
<dbReference type="InterPro" id="IPR002557">
    <property type="entry name" value="Chitin-bd_dom"/>
</dbReference>